<evidence type="ECO:0000313" key="2">
    <source>
        <dbReference type="EMBL" id="AWO00581.1"/>
    </source>
</evidence>
<evidence type="ECO:0000259" key="1">
    <source>
        <dbReference type="Pfam" id="PF00174"/>
    </source>
</evidence>
<accession>A0ABM6W9I6</accession>
<feature type="domain" description="Oxidoreductase molybdopterin-binding" evidence="1">
    <location>
        <begin position="34"/>
        <end position="174"/>
    </location>
</feature>
<dbReference type="InterPro" id="IPR036374">
    <property type="entry name" value="OxRdtase_Mopterin-bd_sf"/>
</dbReference>
<proteinExistence type="predicted"/>
<dbReference type="InterPro" id="IPR000572">
    <property type="entry name" value="OxRdtase_Mopterin-bd_dom"/>
</dbReference>
<gene>
    <name evidence="2" type="ORF">DLD77_02120</name>
</gene>
<dbReference type="EMBL" id="CP029600">
    <property type="protein sequence ID" value="AWO00581.1"/>
    <property type="molecule type" value="Genomic_DNA"/>
</dbReference>
<dbReference type="Pfam" id="PF00174">
    <property type="entry name" value="Oxidored_molyb"/>
    <property type="match status" value="1"/>
</dbReference>
<reference evidence="2 3" key="1">
    <citation type="submission" date="2018-05" db="EMBL/GenBank/DDBJ databases">
        <title>Chitinophaga sp. nov., isolated from rhizosphere soil of Alhagi.</title>
        <authorList>
            <person name="Liu Y."/>
        </authorList>
    </citation>
    <scope>NUCLEOTIDE SEQUENCE [LARGE SCALE GENOMIC DNA]</scope>
    <source>
        <strain evidence="2 3">T22</strain>
    </source>
</reference>
<sequence length="176" mass="19794">MLSFHNLFIMKLASTTVLLLLHLICHGQAEISDQVAVKGLIERPFTINLKTIGSLQPEVHNNLNIVCSSGETKKELRSFRGVALKRILDSAGIVMPRPKERGKYYIAVRATDGYTTLYAWNEIYNNPTGNHVFLIYEENGQPIREDGRFVMICGNDVVTGPRHVKWVSSISVEKLP</sequence>
<name>A0ABM6W9I6_9BACT</name>
<evidence type="ECO:0000313" key="3">
    <source>
        <dbReference type="Proteomes" id="UP000246099"/>
    </source>
</evidence>
<dbReference type="Proteomes" id="UP000246099">
    <property type="component" value="Chromosome"/>
</dbReference>
<dbReference type="SUPFAM" id="SSF56524">
    <property type="entry name" value="Oxidoreductase molybdopterin-binding domain"/>
    <property type="match status" value="1"/>
</dbReference>
<dbReference type="Gene3D" id="3.90.420.10">
    <property type="entry name" value="Oxidoreductase, molybdopterin-binding domain"/>
    <property type="match status" value="1"/>
</dbReference>
<keyword evidence="3" id="KW-1185">Reference proteome</keyword>
<protein>
    <recommendedName>
        <fullName evidence="1">Oxidoreductase molybdopterin-binding domain-containing protein</fullName>
    </recommendedName>
</protein>
<organism evidence="2 3">
    <name type="scientific">Chitinophaga alhagiae</name>
    <dbReference type="NCBI Taxonomy" id="2203219"/>
    <lineage>
        <taxon>Bacteria</taxon>
        <taxon>Pseudomonadati</taxon>
        <taxon>Bacteroidota</taxon>
        <taxon>Chitinophagia</taxon>
        <taxon>Chitinophagales</taxon>
        <taxon>Chitinophagaceae</taxon>
        <taxon>Chitinophaga</taxon>
    </lineage>
</organism>